<dbReference type="STRING" id="714315.GCA_000516535_01855"/>
<organism evidence="1 2">
    <name type="scientific">Pseudoleptotrichia goodfellowii</name>
    <dbReference type="NCBI Taxonomy" id="157692"/>
    <lineage>
        <taxon>Bacteria</taxon>
        <taxon>Fusobacteriati</taxon>
        <taxon>Fusobacteriota</taxon>
        <taxon>Fusobacteriia</taxon>
        <taxon>Fusobacteriales</taxon>
        <taxon>Leptotrichiaceae</taxon>
        <taxon>Pseudoleptotrichia</taxon>
    </lineage>
</organism>
<evidence type="ECO:0008006" key="3">
    <source>
        <dbReference type="Google" id="ProtNLM"/>
    </source>
</evidence>
<evidence type="ECO:0000313" key="1">
    <source>
        <dbReference type="EMBL" id="BBM36902.1"/>
    </source>
</evidence>
<dbReference type="EMBL" id="AP019822">
    <property type="protein sequence ID" value="BBM36902.1"/>
    <property type="molecule type" value="Genomic_DNA"/>
</dbReference>
<sequence>MKRKTLNKLLVILLIGLIICGCNKAKRKIEGEKEFSQLVETIKENFKVILDKEKYIVRDSETPQGRIISRPFYEIAEKKPVKYKSKYFIKEEGAKVVITQQGEENFVLEYVPFFSDKESRVFIDIMIKYGFKPYVLNELIYDKAKGNDFSEIERILGRYDDKKIDVLIIDGWWCYPNYESAGIMFVLDECMIHDYKNGTAKFSYEKILKYGSRLKEYFSKMRKFEEINWHEFMKYNSIHPVIYINIKDISKEELEKVQNEIKKYYNSENLTFLLSR</sequence>
<dbReference type="Proteomes" id="UP000321606">
    <property type="component" value="Chromosome"/>
</dbReference>
<dbReference type="PROSITE" id="PS51257">
    <property type="entry name" value="PROKAR_LIPOPROTEIN"/>
    <property type="match status" value="1"/>
</dbReference>
<evidence type="ECO:0000313" key="2">
    <source>
        <dbReference type="Proteomes" id="UP000321606"/>
    </source>
</evidence>
<proteinExistence type="predicted"/>
<gene>
    <name evidence="1" type="ORF">JCM16774_1848</name>
</gene>
<accession>A0A510JC82</accession>
<reference evidence="1 2" key="1">
    <citation type="submission" date="2019-07" db="EMBL/GenBank/DDBJ databases">
        <title>Complete Genome Sequence of Leptotrichia goodfellowii Strain JCM 16774.</title>
        <authorList>
            <person name="Watanabe S."/>
            <person name="Cui L."/>
        </authorList>
    </citation>
    <scope>NUCLEOTIDE SEQUENCE [LARGE SCALE GENOMIC DNA]</scope>
    <source>
        <strain evidence="1 2">JCM16774</strain>
    </source>
</reference>
<dbReference type="AlphaFoldDB" id="A0A510JC82"/>
<dbReference type="KEGG" id="lgo:JCM16774_1848"/>
<dbReference type="RefSeq" id="WP_006806363.1">
    <property type="nucleotide sequence ID" value="NZ_AP019822.1"/>
</dbReference>
<protein>
    <recommendedName>
        <fullName evidence="3">Lipoprotein</fullName>
    </recommendedName>
</protein>
<name>A0A510JC82_9FUSO</name>
<dbReference type="OrthoDB" id="79648at2"/>